<dbReference type="Pfam" id="PF00403">
    <property type="entry name" value="HMA"/>
    <property type="match status" value="1"/>
</dbReference>
<dbReference type="InterPro" id="IPR036163">
    <property type="entry name" value="HMA_dom_sf"/>
</dbReference>
<dbReference type="PROSITE" id="PS01047">
    <property type="entry name" value="HMA_1"/>
    <property type="match status" value="1"/>
</dbReference>
<dbReference type="RefSeq" id="WP_183897115.1">
    <property type="nucleotide sequence ID" value="NZ_JACIDV010000009.1"/>
</dbReference>
<proteinExistence type="predicted"/>
<evidence type="ECO:0000259" key="2">
    <source>
        <dbReference type="PROSITE" id="PS50846"/>
    </source>
</evidence>
<keyword evidence="1" id="KW-0479">Metal-binding</keyword>
<dbReference type="EMBL" id="JACIDV010000009">
    <property type="protein sequence ID" value="MBB3947265.1"/>
    <property type="molecule type" value="Genomic_DNA"/>
</dbReference>
<dbReference type="PROSITE" id="PS50846">
    <property type="entry name" value="HMA_2"/>
    <property type="match status" value="1"/>
</dbReference>
<dbReference type="Proteomes" id="UP000565286">
    <property type="component" value="Unassembled WGS sequence"/>
</dbReference>
<name>A0A7W6CEU3_9HYPH</name>
<sequence>MEATIFTVPDMTCGHCEKTIRGALAEVLPGAAVAIDLSRKSVTVAGDAAVAQAAMREAGYNPERAE</sequence>
<organism evidence="3 4">
    <name type="scientific">Rhizobium skierniewicense</name>
    <dbReference type="NCBI Taxonomy" id="984260"/>
    <lineage>
        <taxon>Bacteria</taxon>
        <taxon>Pseudomonadati</taxon>
        <taxon>Pseudomonadota</taxon>
        <taxon>Alphaproteobacteria</taxon>
        <taxon>Hyphomicrobiales</taxon>
        <taxon>Rhizobiaceae</taxon>
        <taxon>Rhizobium/Agrobacterium group</taxon>
        <taxon>Rhizobium</taxon>
    </lineage>
</organism>
<dbReference type="CDD" id="cd00371">
    <property type="entry name" value="HMA"/>
    <property type="match status" value="1"/>
</dbReference>
<accession>A0A7W6CEU3</accession>
<reference evidence="3 4" key="1">
    <citation type="submission" date="2020-08" db="EMBL/GenBank/DDBJ databases">
        <title>Genomic Encyclopedia of Type Strains, Phase IV (KMG-IV): sequencing the most valuable type-strain genomes for metagenomic binning, comparative biology and taxonomic classification.</title>
        <authorList>
            <person name="Goeker M."/>
        </authorList>
    </citation>
    <scope>NUCLEOTIDE SEQUENCE [LARGE SCALE GENOMIC DNA]</scope>
    <source>
        <strain evidence="3 4">DSM 26438</strain>
    </source>
</reference>
<feature type="domain" description="HMA" evidence="2">
    <location>
        <begin position="2"/>
        <end position="66"/>
    </location>
</feature>
<keyword evidence="4" id="KW-1185">Reference proteome</keyword>
<evidence type="ECO:0000256" key="1">
    <source>
        <dbReference type="ARBA" id="ARBA00022723"/>
    </source>
</evidence>
<comment type="caution">
    <text evidence="3">The sequence shown here is derived from an EMBL/GenBank/DDBJ whole genome shotgun (WGS) entry which is preliminary data.</text>
</comment>
<evidence type="ECO:0000313" key="4">
    <source>
        <dbReference type="Proteomes" id="UP000565286"/>
    </source>
</evidence>
<dbReference type="AlphaFoldDB" id="A0A7W6CEU3"/>
<dbReference type="InterPro" id="IPR017969">
    <property type="entry name" value="Heavy-metal-associated_CS"/>
</dbReference>
<dbReference type="Gene3D" id="3.30.70.100">
    <property type="match status" value="1"/>
</dbReference>
<dbReference type="SUPFAM" id="SSF55008">
    <property type="entry name" value="HMA, heavy metal-associated domain"/>
    <property type="match status" value="1"/>
</dbReference>
<gene>
    <name evidence="3" type="ORF">GGQ73_003231</name>
</gene>
<evidence type="ECO:0000313" key="3">
    <source>
        <dbReference type="EMBL" id="MBB3947265.1"/>
    </source>
</evidence>
<protein>
    <submittedName>
        <fullName evidence="3">Copper chaperone</fullName>
    </submittedName>
</protein>
<dbReference type="InterPro" id="IPR006121">
    <property type="entry name" value="HMA_dom"/>
</dbReference>
<dbReference type="GO" id="GO:0046872">
    <property type="term" value="F:metal ion binding"/>
    <property type="evidence" value="ECO:0007669"/>
    <property type="project" value="UniProtKB-KW"/>
</dbReference>